<feature type="transmembrane region" description="Helical" evidence="6">
    <location>
        <begin position="329"/>
        <end position="353"/>
    </location>
</feature>
<feature type="transmembrane region" description="Helical" evidence="6">
    <location>
        <begin position="182"/>
        <end position="202"/>
    </location>
</feature>
<feature type="transmembrane region" description="Helical" evidence="6">
    <location>
        <begin position="276"/>
        <end position="295"/>
    </location>
</feature>
<comment type="similarity">
    <text evidence="1">Belongs to the ATP-dependent AMP-binding enzyme family.</text>
</comment>
<dbReference type="PANTHER" id="PTHR24096:SF149">
    <property type="entry name" value="AMP-BINDING DOMAIN-CONTAINING PROTEIN-RELATED"/>
    <property type="match status" value="1"/>
</dbReference>
<evidence type="ECO:0000256" key="4">
    <source>
        <dbReference type="ARBA" id="ARBA00022989"/>
    </source>
</evidence>
<reference evidence="8" key="2">
    <citation type="submission" date="2020-09" db="EMBL/GenBank/DDBJ databases">
        <authorList>
            <person name="Sun Q."/>
            <person name="Ohkuma M."/>
        </authorList>
    </citation>
    <scope>NUCLEOTIDE SEQUENCE</scope>
    <source>
        <strain evidence="8">JCM 13919</strain>
    </source>
</reference>
<evidence type="ECO:0000256" key="2">
    <source>
        <dbReference type="ARBA" id="ARBA00022598"/>
    </source>
</evidence>
<feature type="transmembrane region" description="Helical" evidence="6">
    <location>
        <begin position="365"/>
        <end position="390"/>
    </location>
</feature>
<evidence type="ECO:0000313" key="9">
    <source>
        <dbReference type="Proteomes" id="UP000630149"/>
    </source>
</evidence>
<feature type="transmembrane region" description="Helical" evidence="6">
    <location>
        <begin position="12"/>
        <end position="30"/>
    </location>
</feature>
<organism evidence="8 9">
    <name type="scientific">Legionella impletisoli</name>
    <dbReference type="NCBI Taxonomy" id="343510"/>
    <lineage>
        <taxon>Bacteria</taxon>
        <taxon>Pseudomonadati</taxon>
        <taxon>Pseudomonadota</taxon>
        <taxon>Gammaproteobacteria</taxon>
        <taxon>Legionellales</taxon>
        <taxon>Legionellaceae</taxon>
        <taxon>Legionella</taxon>
    </lineage>
</organism>
<dbReference type="SUPFAM" id="SSF56801">
    <property type="entry name" value="Acetyl-CoA synthetase-like"/>
    <property type="match status" value="1"/>
</dbReference>
<dbReference type="GO" id="GO:0016746">
    <property type="term" value="F:acyltransferase activity"/>
    <property type="evidence" value="ECO:0007669"/>
    <property type="project" value="InterPro"/>
</dbReference>
<keyword evidence="3 6" id="KW-0812">Transmembrane</keyword>
<dbReference type="Pfam" id="PF07690">
    <property type="entry name" value="MFS_1"/>
    <property type="match status" value="1"/>
</dbReference>
<name>A0A917NCL7_9GAMM</name>
<reference evidence="8" key="1">
    <citation type="journal article" date="2014" name="Int. J. Syst. Evol. Microbiol.">
        <title>Complete genome sequence of Corynebacterium casei LMG S-19264T (=DSM 44701T), isolated from a smear-ripened cheese.</title>
        <authorList>
            <consortium name="US DOE Joint Genome Institute (JGI-PGF)"/>
            <person name="Walter F."/>
            <person name="Albersmeier A."/>
            <person name="Kalinowski J."/>
            <person name="Ruckert C."/>
        </authorList>
    </citation>
    <scope>NUCLEOTIDE SEQUENCE</scope>
    <source>
        <strain evidence="8">JCM 13919</strain>
    </source>
</reference>
<dbReference type="InterPro" id="IPR002123">
    <property type="entry name" value="Plipid/glycerol_acylTrfase"/>
</dbReference>
<dbReference type="Gene3D" id="3.30.300.30">
    <property type="match status" value="1"/>
</dbReference>
<dbReference type="Pfam" id="PF01553">
    <property type="entry name" value="Acyltransferase"/>
    <property type="match status" value="1"/>
</dbReference>
<dbReference type="InterPro" id="IPR045851">
    <property type="entry name" value="AMP-bd_C_sf"/>
</dbReference>
<dbReference type="NCBIfam" id="NF006386">
    <property type="entry name" value="PRK08633.1"/>
    <property type="match status" value="1"/>
</dbReference>
<feature type="transmembrane region" description="Helical" evidence="6">
    <location>
        <begin position="138"/>
        <end position="162"/>
    </location>
</feature>
<evidence type="ECO:0000256" key="5">
    <source>
        <dbReference type="ARBA" id="ARBA00023136"/>
    </source>
</evidence>
<dbReference type="PANTHER" id="PTHR24096">
    <property type="entry name" value="LONG-CHAIN-FATTY-ACID--COA LIGASE"/>
    <property type="match status" value="1"/>
</dbReference>
<dbReference type="Pfam" id="PF00501">
    <property type="entry name" value="AMP-binding"/>
    <property type="match status" value="1"/>
</dbReference>
<feature type="transmembrane region" description="Helical" evidence="6">
    <location>
        <begin position="239"/>
        <end position="264"/>
    </location>
</feature>
<dbReference type="GO" id="GO:0022857">
    <property type="term" value="F:transmembrane transporter activity"/>
    <property type="evidence" value="ECO:0007669"/>
    <property type="project" value="InterPro"/>
</dbReference>
<proteinExistence type="inferred from homology"/>
<feature type="transmembrane region" description="Helical" evidence="6">
    <location>
        <begin position="396"/>
        <end position="416"/>
    </location>
</feature>
<comment type="caution">
    <text evidence="8">The sequence shown here is derived from an EMBL/GenBank/DDBJ whole genome shotgun (WGS) entry which is preliminary data.</text>
</comment>
<dbReference type="SUPFAM" id="SSF69593">
    <property type="entry name" value="Glycerol-3-phosphate (1)-acyltransferase"/>
    <property type="match status" value="1"/>
</dbReference>
<accession>A0A917NCL7</accession>
<gene>
    <name evidence="8" type="primary">aas</name>
    <name evidence="8" type="ORF">GCM10007966_16210</name>
</gene>
<feature type="transmembrane region" description="Helical" evidence="6">
    <location>
        <begin position="75"/>
        <end position="94"/>
    </location>
</feature>
<evidence type="ECO:0000256" key="3">
    <source>
        <dbReference type="ARBA" id="ARBA00022692"/>
    </source>
</evidence>
<dbReference type="Gene3D" id="1.20.1250.20">
    <property type="entry name" value="MFS general substrate transporter like domains"/>
    <property type="match status" value="1"/>
</dbReference>
<protein>
    <submittedName>
        <fullName evidence="8">Acyl-[ACP]--phospholipid O-acyltransferase</fullName>
    </submittedName>
</protein>
<keyword evidence="9" id="KW-1185">Reference proteome</keyword>
<sequence length="1157" mass="127314">MKLFSIRGCYPFMLVVFLNTFVDIGHKILMQDTLYQTTSGEGFTILSAIVNGLILLPYILLFTPSGFLADKFPKASTLKLTAVAVIPLTILITFCYYQGYFWGAFALTFLLAVQSAINSPAKYGYIKELFGKEHISQANAFVQTLTIAAILGSTFVFTLIFSHYLNALSLLKATERSLVLKAFAPAGLLLIACSLLESLLTFRLPKKLAADPESNYKAKQYFKGQYLASYIKKTTNNPIIMTCIVGLAIFWGVNQVLLATYGAFLKDHISNTSVVFAQGSLAFGGIGIVLGALYAGKLSKGFIETGIIPVATIGAAIALFILPTLSNPFAILALFLTYGFWGGMLIVPLNALIQFNAPKKELGKILSANNFVQTCVMFGFLALTALVSLLGLQSIYFLYALGAVALAGSIYALFALPQSLIRYLLYCVVSKFYSVSVYQLNHLPSTGGVLLLGNHTSFIDWAVLQIACPRPIRFVMERSIYEKWYLKWLLKQFKIIPIGSSASKDALREIHAALNQGEVIALFPEGRLSRNGQVGAFHSGFERAAEETNAVIVPFYLHGLWGAKTSYATEHYKDLAKMNNRRVSVIYGEPMANHASALEVRQTVRELSIKSWKYFTNEMDSIQLEWFRMAKHQGNAISVIDSSGSRFSAHKLLAAVIYFAKKLAPKMNGQSNIGIILPASAAGVIANLAILCRGKTVVNLNYTAGDQALRSAIEQANIKTIITSHVFLDKLNDKGFNLKHLVHTTHLVHLEDLKKKTAKVSIARNLLAVKFLPAFLLKHYFIKQSDVNSVAAILFSSGSEGKPKGVELTHRNLLSNIKQVTSVFAIQEDDVMLNSLPLFHAFGLTMTTLVPLIQGLTMVCYPDPTNALAIARLIYSHRITMFCATSTFLSLYNRNPKIHPLLLKSLRLVISGAEKLSPTVREEFKNKFNHDIYEGYGATEVAPVASCNLPDVISPSDWHIHQGNKPGTVGLALPGSAFRIVDPNTLKDLPIGEEGLILIGGTQVMRGYLNDVEKTEDVLIQDGDIVWYKTGDKGRLDEEGYLTIVDRYSRFAKIGGEMISLGQVEEQFSHLFNDPDLEVIAVSLPDAKKGECIGLIYSGKQAPEYIMSQLKTSNIPRLMLPNKLINLEGIPKLASGKKDYATAKKLMLSNVKEKIAI</sequence>
<dbReference type="GO" id="GO:0016405">
    <property type="term" value="F:CoA-ligase activity"/>
    <property type="evidence" value="ECO:0007669"/>
    <property type="project" value="TreeGrafter"/>
</dbReference>
<evidence type="ECO:0000256" key="6">
    <source>
        <dbReference type="SAM" id="Phobius"/>
    </source>
</evidence>
<dbReference type="PROSITE" id="PS00455">
    <property type="entry name" value="AMP_BINDING"/>
    <property type="match status" value="1"/>
</dbReference>
<feature type="transmembrane region" description="Helical" evidence="6">
    <location>
        <begin position="42"/>
        <end position="63"/>
    </location>
</feature>
<dbReference type="InterPro" id="IPR000873">
    <property type="entry name" value="AMP-dep_synth/lig_dom"/>
</dbReference>
<keyword evidence="2" id="KW-0436">Ligase</keyword>
<dbReference type="Gene3D" id="3.40.50.12780">
    <property type="entry name" value="N-terminal domain of ligase-like"/>
    <property type="match status" value="1"/>
</dbReference>
<dbReference type="InterPro" id="IPR011701">
    <property type="entry name" value="MFS"/>
</dbReference>
<dbReference type="InterPro" id="IPR042099">
    <property type="entry name" value="ANL_N_sf"/>
</dbReference>
<evidence type="ECO:0000256" key="1">
    <source>
        <dbReference type="ARBA" id="ARBA00006432"/>
    </source>
</evidence>
<dbReference type="InterPro" id="IPR036259">
    <property type="entry name" value="MFS_trans_sf"/>
</dbReference>
<dbReference type="RefSeq" id="WP_165481125.1">
    <property type="nucleotide sequence ID" value="NZ_BMOB01000007.1"/>
</dbReference>
<dbReference type="Proteomes" id="UP000630149">
    <property type="component" value="Unassembled WGS sequence"/>
</dbReference>
<feature type="transmembrane region" description="Helical" evidence="6">
    <location>
        <begin position="302"/>
        <end position="323"/>
    </location>
</feature>
<dbReference type="SMART" id="SM00563">
    <property type="entry name" value="PlsC"/>
    <property type="match status" value="1"/>
</dbReference>
<dbReference type="CDD" id="cd06173">
    <property type="entry name" value="MFS_MefA_like"/>
    <property type="match status" value="1"/>
</dbReference>
<dbReference type="InterPro" id="IPR020845">
    <property type="entry name" value="AMP-binding_CS"/>
</dbReference>
<evidence type="ECO:0000313" key="8">
    <source>
        <dbReference type="EMBL" id="GGI88242.1"/>
    </source>
</evidence>
<evidence type="ECO:0000259" key="7">
    <source>
        <dbReference type="SMART" id="SM00563"/>
    </source>
</evidence>
<dbReference type="SUPFAM" id="SSF103473">
    <property type="entry name" value="MFS general substrate transporter"/>
    <property type="match status" value="1"/>
</dbReference>
<feature type="domain" description="Phospholipid/glycerol acyltransferase" evidence="7">
    <location>
        <begin position="449"/>
        <end position="560"/>
    </location>
</feature>
<keyword evidence="4 6" id="KW-1133">Transmembrane helix</keyword>
<keyword evidence="5 6" id="KW-0472">Membrane</keyword>
<dbReference type="AlphaFoldDB" id="A0A917NCL7"/>
<dbReference type="CDD" id="cd07989">
    <property type="entry name" value="LPLAT_AGPAT-like"/>
    <property type="match status" value="1"/>
</dbReference>
<dbReference type="EMBL" id="BMOB01000007">
    <property type="protein sequence ID" value="GGI88242.1"/>
    <property type="molecule type" value="Genomic_DNA"/>
</dbReference>